<dbReference type="InterPro" id="IPR008266">
    <property type="entry name" value="Tyr_kinase_AS"/>
</dbReference>
<dbReference type="Gene3D" id="3.30.200.20">
    <property type="entry name" value="Phosphorylase Kinase, domain 1"/>
    <property type="match status" value="1"/>
</dbReference>
<dbReference type="PANTHER" id="PTHR47989">
    <property type="entry name" value="OS01G0750732 PROTEIN"/>
    <property type="match status" value="1"/>
</dbReference>
<dbReference type="PROSITE" id="PS50011">
    <property type="entry name" value="PROTEIN_KINASE_DOM"/>
    <property type="match status" value="1"/>
</dbReference>
<feature type="compositionally biased region" description="Basic and acidic residues" evidence="4">
    <location>
        <begin position="232"/>
        <end position="242"/>
    </location>
</feature>
<keyword evidence="7" id="KW-1185">Reference proteome</keyword>
<dbReference type="CDD" id="cd00293">
    <property type="entry name" value="USP-like"/>
    <property type="match status" value="1"/>
</dbReference>
<proteinExistence type="predicted"/>
<keyword evidence="1" id="KW-0808">Transferase</keyword>
<evidence type="ECO:0000256" key="2">
    <source>
        <dbReference type="ARBA" id="ARBA00022741"/>
    </source>
</evidence>
<organism evidence="6 7">
    <name type="scientific">Gossypium tomentosum</name>
    <name type="common">Hawaiian cotton</name>
    <name type="synonym">Gossypium sandvicense</name>
    <dbReference type="NCBI Taxonomy" id="34277"/>
    <lineage>
        <taxon>Eukaryota</taxon>
        <taxon>Viridiplantae</taxon>
        <taxon>Streptophyta</taxon>
        <taxon>Embryophyta</taxon>
        <taxon>Tracheophyta</taxon>
        <taxon>Spermatophyta</taxon>
        <taxon>Magnoliopsida</taxon>
        <taxon>eudicotyledons</taxon>
        <taxon>Gunneridae</taxon>
        <taxon>Pentapetalae</taxon>
        <taxon>rosids</taxon>
        <taxon>malvids</taxon>
        <taxon>Malvales</taxon>
        <taxon>Malvaceae</taxon>
        <taxon>Malvoideae</taxon>
        <taxon>Gossypium</taxon>
    </lineage>
</organism>
<dbReference type="InterPro" id="IPR011009">
    <property type="entry name" value="Kinase-like_dom_sf"/>
</dbReference>
<dbReference type="SUPFAM" id="SSF56112">
    <property type="entry name" value="Protein kinase-like (PK-like)"/>
    <property type="match status" value="1"/>
</dbReference>
<evidence type="ECO:0000259" key="5">
    <source>
        <dbReference type="PROSITE" id="PS50011"/>
    </source>
</evidence>
<keyword evidence="1" id="KW-0418">Kinase</keyword>
<gene>
    <name evidence="6" type="ORF">ES332_A10G070300v1</name>
</gene>
<dbReference type="PANTHER" id="PTHR47989:SF14">
    <property type="entry name" value="INACTIVE PROTEIN KINASE SELMODRAFT_444075"/>
    <property type="match status" value="1"/>
</dbReference>
<dbReference type="AlphaFoldDB" id="A0A5D2NLZ7"/>
<accession>A0A5D2NLZ7</accession>
<evidence type="ECO:0000313" key="7">
    <source>
        <dbReference type="Proteomes" id="UP000322667"/>
    </source>
</evidence>
<dbReference type="GO" id="GO:0005524">
    <property type="term" value="F:ATP binding"/>
    <property type="evidence" value="ECO:0007669"/>
    <property type="project" value="UniProtKB-KW"/>
</dbReference>
<dbReference type="PROSITE" id="PS00109">
    <property type="entry name" value="PROTEIN_KINASE_TYR"/>
    <property type="match status" value="1"/>
</dbReference>
<dbReference type="EMBL" id="CM017619">
    <property type="protein sequence ID" value="TYI05177.1"/>
    <property type="molecule type" value="Genomic_DNA"/>
</dbReference>
<dbReference type="InterPro" id="IPR014729">
    <property type="entry name" value="Rossmann-like_a/b/a_fold"/>
</dbReference>
<dbReference type="Pfam" id="PF07714">
    <property type="entry name" value="PK_Tyr_Ser-Thr"/>
    <property type="match status" value="1"/>
</dbReference>
<keyword evidence="3" id="KW-0067">ATP-binding</keyword>
<dbReference type="EMBL" id="CM017619">
    <property type="protein sequence ID" value="TYI05179.1"/>
    <property type="molecule type" value="Genomic_DNA"/>
</dbReference>
<feature type="region of interest" description="Disordered" evidence="4">
    <location>
        <begin position="222"/>
        <end position="294"/>
    </location>
</feature>
<dbReference type="FunFam" id="1.10.510.10:FF:000298">
    <property type="entry name" value="Adenine nucleotide alpha hydrolase-like domain kinase"/>
    <property type="match status" value="1"/>
</dbReference>
<name>A0A5D2NLZ7_GOSTO</name>
<protein>
    <recommendedName>
        <fullName evidence="5">Protein kinase domain-containing protein</fullName>
    </recommendedName>
</protein>
<feature type="domain" description="Protein kinase" evidence="5">
    <location>
        <begin position="444"/>
        <end position="720"/>
    </location>
</feature>
<evidence type="ECO:0000256" key="1">
    <source>
        <dbReference type="ARBA" id="ARBA00022527"/>
    </source>
</evidence>
<evidence type="ECO:0000313" key="6">
    <source>
        <dbReference type="EMBL" id="TYI05177.1"/>
    </source>
</evidence>
<sequence length="778" mass="86337">MSREQKGKQEKGGSNVAEKVVVAVKASKEVPKTALVWALTHVVQPGDCITLLVVVPSPSSGRRWGFPRFAGDCASRKSQLGSSSEQKSDITDSCSQMILQLHDVYDPNKINVKIKIVSGSPCGAVAAEAKRALASWVVLDKKHPISFISFYFSFSHFSFVFDLRGYVLTFRNPDPFLFLGFFRQIKHEEKRCIEELQCNIVVMKNSQAKVLRLNLVGSPEKEAEASSQLNSGRDEASEKYPQNKDTSSGSIRGPVVTPTSSPELGTPFTATEAGTSSVSSSDLGTSPFFNSAGNGDLKKDESLVIKEIQDLDESGSDPESENLSLSSTSLRFQPWITEYLTSQHQSSRHLEETSVRAHDRVQASTTKALLEKFSKLDREAGIGISSFRSDSEFSGNVREAVSLSRNAPPGPPPLCSICQHKAPVFGKPPRWFAYAELELATGGFSQANFLAEGGFGSVHRGLLPDGQAIAVKQHKLASSQGDLEFCSEVEVLSCAQHRNVVMLIGFCIEDRRRLLVYEYICNGSLDSHLYGRHREPLEWSARQKIAVGAARGLRYLHEECRVGCIVHRDMRPNNILITHDFEPLVGDFGLARWQPDGDTGVETRVIGTFGYLAPEYAQSGQITEKADVYSFGVVLIELVTGRKAVDLNRPKGQQCLTEWARPLLEEYAIDELVDPRLEDRYSEHEVYCMLHAASLCVRRDPHSRPRMSQVLRILEGDVLMNTNYTSPGYDVGNRSGRLWVEQQRRYSGPLTSDSLDEFSGKLSLDGARPRNKEDFMRR</sequence>
<dbReference type="CDD" id="cd14066">
    <property type="entry name" value="STKc_IRAK"/>
    <property type="match status" value="1"/>
</dbReference>
<dbReference type="FunFam" id="3.30.200.20:FF:000162">
    <property type="entry name" value="Adenine nucleotide alpha hydrolase-like domain kinase"/>
    <property type="match status" value="1"/>
</dbReference>
<dbReference type="Gene3D" id="3.40.50.620">
    <property type="entry name" value="HUPs"/>
    <property type="match status" value="1"/>
</dbReference>
<keyword evidence="2" id="KW-0547">Nucleotide-binding</keyword>
<evidence type="ECO:0000256" key="3">
    <source>
        <dbReference type="ARBA" id="ARBA00022840"/>
    </source>
</evidence>
<dbReference type="Proteomes" id="UP000322667">
    <property type="component" value="Chromosome A10"/>
</dbReference>
<dbReference type="Gene3D" id="1.10.510.10">
    <property type="entry name" value="Transferase(Phosphotransferase) domain 1"/>
    <property type="match status" value="1"/>
</dbReference>
<keyword evidence="1" id="KW-0723">Serine/threonine-protein kinase</keyword>
<dbReference type="GO" id="GO:0004674">
    <property type="term" value="F:protein serine/threonine kinase activity"/>
    <property type="evidence" value="ECO:0007669"/>
    <property type="project" value="UniProtKB-KW"/>
</dbReference>
<dbReference type="InterPro" id="IPR000719">
    <property type="entry name" value="Prot_kinase_dom"/>
</dbReference>
<feature type="compositionally biased region" description="Polar residues" evidence="4">
    <location>
        <begin position="282"/>
        <end position="293"/>
    </location>
</feature>
<evidence type="ECO:0000256" key="4">
    <source>
        <dbReference type="SAM" id="MobiDB-lite"/>
    </source>
</evidence>
<reference evidence="6 7" key="1">
    <citation type="submission" date="2019-07" db="EMBL/GenBank/DDBJ databases">
        <title>WGS assembly of Gossypium tomentosum.</title>
        <authorList>
            <person name="Chen Z.J."/>
            <person name="Sreedasyam A."/>
            <person name="Ando A."/>
            <person name="Song Q."/>
            <person name="De L."/>
            <person name="Hulse-Kemp A."/>
            <person name="Ding M."/>
            <person name="Ye W."/>
            <person name="Kirkbride R."/>
            <person name="Jenkins J."/>
            <person name="Plott C."/>
            <person name="Lovell J."/>
            <person name="Lin Y.-M."/>
            <person name="Vaughn R."/>
            <person name="Liu B."/>
            <person name="Li W."/>
            <person name="Simpson S."/>
            <person name="Scheffler B."/>
            <person name="Saski C."/>
            <person name="Grover C."/>
            <person name="Hu G."/>
            <person name="Conover J."/>
            <person name="Carlson J."/>
            <person name="Shu S."/>
            <person name="Boston L."/>
            <person name="Williams M."/>
            <person name="Peterson D."/>
            <person name="Mcgee K."/>
            <person name="Jones D."/>
            <person name="Wendel J."/>
            <person name="Stelly D."/>
            <person name="Grimwood J."/>
            <person name="Schmutz J."/>
        </authorList>
    </citation>
    <scope>NUCLEOTIDE SEQUENCE [LARGE SCALE GENOMIC DNA]</scope>
    <source>
        <strain evidence="6">7179.01</strain>
    </source>
</reference>
<dbReference type="InterPro" id="IPR001245">
    <property type="entry name" value="Ser-Thr/Tyr_kinase_cat_dom"/>
</dbReference>
<feature type="compositionally biased region" description="Polar residues" evidence="4">
    <location>
        <begin position="257"/>
        <end position="275"/>
    </location>
</feature>